<dbReference type="GeneID" id="64981974"/>
<evidence type="ECO:0000313" key="3">
    <source>
        <dbReference type="EMBL" id="PTH18033.1"/>
    </source>
</evidence>
<dbReference type="Proteomes" id="UP000242470">
    <property type="component" value="Unassembled WGS sequence"/>
</dbReference>
<dbReference type="EMBL" id="JAUHQC010000006">
    <property type="protein sequence ID" value="MDN4532836.1"/>
    <property type="molecule type" value="Genomic_DNA"/>
</dbReference>
<dbReference type="AlphaFoldDB" id="A0AAP8PQV2"/>
<reference evidence="2 4" key="2">
    <citation type="submission" date="2017-08" db="EMBL/GenBank/DDBJ databases">
        <title>Draft genome sequences of 64 type strains of genus Staph aureus.</title>
        <authorList>
            <person name="Cole K."/>
            <person name="Golubchik T."/>
            <person name="Russell J."/>
            <person name="Foster D."/>
            <person name="Llewelyn M."/>
            <person name="Wilson D."/>
            <person name="Crook D."/>
            <person name="Paul J."/>
        </authorList>
    </citation>
    <scope>NUCLEOTIDE SEQUENCE [LARGE SCALE GENOMIC DNA]</scope>
    <source>
        <strain evidence="2 4">NCTC 12101</strain>
    </source>
</reference>
<evidence type="ECO:0000313" key="5">
    <source>
        <dbReference type="Proteomes" id="UP000242694"/>
    </source>
</evidence>
<dbReference type="Proteomes" id="UP001171687">
    <property type="component" value="Unassembled WGS sequence"/>
</dbReference>
<name>A0AAP8PQV2_9STAP</name>
<reference evidence="1" key="4">
    <citation type="submission" date="2023-07" db="EMBL/GenBank/DDBJ databases">
        <title>Evaluation of the beneficial properties of pineapple isolates.</title>
        <authorList>
            <person name="Adefiranye O."/>
        </authorList>
    </citation>
    <scope>NUCLEOTIDE SEQUENCE</scope>
    <source>
        <strain evidence="1">PAPLE_T1</strain>
    </source>
</reference>
<proteinExistence type="predicted"/>
<reference evidence="3" key="3">
    <citation type="submission" date="2018-03" db="EMBL/GenBank/DDBJ databases">
        <authorList>
            <person name="Naushad S."/>
        </authorList>
    </citation>
    <scope>NUCLEOTIDE SEQUENCE</scope>
    <source>
        <strain evidence="3">SNUC 993</strain>
    </source>
</reference>
<dbReference type="Proteomes" id="UP000242694">
    <property type="component" value="Unassembled WGS sequence"/>
</dbReference>
<protein>
    <recommendedName>
        <fullName evidence="6">Peptidase propeptide and YPEB domain-containing protein</fullName>
    </recommendedName>
</protein>
<sequence>MLSFKKSSLIAATAAAAVGTAMLGSYCVYKLITTPRYKDPNKLIEQVKTYFMKTAGSYILNEPVIYTKDGIQYEAYQGGITTSRNHTFKNYDIYLDAKKGNVLDIIELS</sequence>
<comment type="caution">
    <text evidence="2">The sequence shown here is derived from an EMBL/GenBank/DDBJ whole genome shotgun (WGS) entry which is preliminary data.</text>
</comment>
<keyword evidence="5" id="KW-1185">Reference proteome</keyword>
<dbReference type="EMBL" id="PPQW01000004">
    <property type="protein sequence ID" value="PNZ69346.1"/>
    <property type="molecule type" value="Genomic_DNA"/>
</dbReference>
<dbReference type="RefSeq" id="WP_059107119.1">
    <property type="nucleotide sequence ID" value="NZ_AP024589.1"/>
</dbReference>
<accession>A0AAP8PQV2</accession>
<evidence type="ECO:0000313" key="4">
    <source>
        <dbReference type="Proteomes" id="UP000242470"/>
    </source>
</evidence>
<evidence type="ECO:0008006" key="6">
    <source>
        <dbReference type="Google" id="ProtNLM"/>
    </source>
</evidence>
<reference evidence="3 5" key="1">
    <citation type="journal article" date="2016" name="Front. Microbiol.">
        <title>Comprehensive Phylogenetic Analysis of Bovine Non-aureus Staphylococci Species Based on Whole-Genome Sequencing.</title>
        <authorList>
            <person name="Naushad S."/>
            <person name="Barkema H.W."/>
            <person name="Luby C."/>
            <person name="Condas L.A."/>
            <person name="Nobrega D.B."/>
            <person name="Carson D.A."/>
            <person name="De Buck J."/>
        </authorList>
    </citation>
    <scope>NUCLEOTIDE SEQUENCE [LARGE SCALE GENOMIC DNA]</scope>
    <source>
        <strain evidence="3 5">SNUC 993</strain>
    </source>
</reference>
<gene>
    <name evidence="3" type="ORF">BU607_06880</name>
    <name evidence="2" type="ORF">CD158_01100</name>
    <name evidence="1" type="ORF">QYH67_04425</name>
</gene>
<evidence type="ECO:0000313" key="1">
    <source>
        <dbReference type="EMBL" id="MDN4532836.1"/>
    </source>
</evidence>
<organism evidence="2 4">
    <name type="scientific">Staphylococcus auricularis</name>
    <dbReference type="NCBI Taxonomy" id="29379"/>
    <lineage>
        <taxon>Bacteria</taxon>
        <taxon>Bacillati</taxon>
        <taxon>Bacillota</taxon>
        <taxon>Bacilli</taxon>
        <taxon>Bacillales</taxon>
        <taxon>Staphylococcaceae</taxon>
        <taxon>Staphylococcus</taxon>
    </lineage>
</organism>
<dbReference type="EMBL" id="PZDI01000028">
    <property type="protein sequence ID" value="PTH18033.1"/>
    <property type="molecule type" value="Genomic_DNA"/>
</dbReference>
<evidence type="ECO:0000313" key="2">
    <source>
        <dbReference type="EMBL" id="PNZ69346.1"/>
    </source>
</evidence>